<dbReference type="AlphaFoldDB" id="A0A9P0HFY0"/>
<protein>
    <submittedName>
        <fullName evidence="1">Uncharacterized protein</fullName>
    </submittedName>
</protein>
<dbReference type="EMBL" id="OV725081">
    <property type="protein sequence ID" value="CAH1401728.1"/>
    <property type="molecule type" value="Genomic_DNA"/>
</dbReference>
<name>A0A9P0HFY0_NEZVI</name>
<sequence length="73" mass="8574">MENTAFPRKEGRKPLPVSWTRERLRCYRKENRSRSTTLPRIESRAKLTTFNRSLLGLGRPLRAAEKSSIIFQL</sequence>
<proteinExistence type="predicted"/>
<keyword evidence="2" id="KW-1185">Reference proteome</keyword>
<organism evidence="1 2">
    <name type="scientific">Nezara viridula</name>
    <name type="common">Southern green stink bug</name>
    <name type="synonym">Cimex viridulus</name>
    <dbReference type="NCBI Taxonomy" id="85310"/>
    <lineage>
        <taxon>Eukaryota</taxon>
        <taxon>Metazoa</taxon>
        <taxon>Ecdysozoa</taxon>
        <taxon>Arthropoda</taxon>
        <taxon>Hexapoda</taxon>
        <taxon>Insecta</taxon>
        <taxon>Pterygota</taxon>
        <taxon>Neoptera</taxon>
        <taxon>Paraneoptera</taxon>
        <taxon>Hemiptera</taxon>
        <taxon>Heteroptera</taxon>
        <taxon>Panheteroptera</taxon>
        <taxon>Pentatomomorpha</taxon>
        <taxon>Pentatomoidea</taxon>
        <taxon>Pentatomidae</taxon>
        <taxon>Pentatominae</taxon>
        <taxon>Nezara</taxon>
    </lineage>
</organism>
<evidence type="ECO:0000313" key="2">
    <source>
        <dbReference type="Proteomes" id="UP001152798"/>
    </source>
</evidence>
<accession>A0A9P0HFY0</accession>
<evidence type="ECO:0000313" key="1">
    <source>
        <dbReference type="EMBL" id="CAH1401728.1"/>
    </source>
</evidence>
<dbReference type="Proteomes" id="UP001152798">
    <property type="component" value="Chromosome 5"/>
</dbReference>
<reference evidence="1" key="1">
    <citation type="submission" date="2022-01" db="EMBL/GenBank/DDBJ databases">
        <authorList>
            <person name="King R."/>
        </authorList>
    </citation>
    <scope>NUCLEOTIDE SEQUENCE</scope>
</reference>
<gene>
    <name evidence="1" type="ORF">NEZAVI_LOCUS10690</name>
</gene>